<dbReference type="PROSITE" id="PS00292">
    <property type="entry name" value="CYCLINS"/>
    <property type="match status" value="1"/>
</dbReference>
<evidence type="ECO:0000256" key="4">
    <source>
        <dbReference type="ARBA" id="ARBA00023306"/>
    </source>
</evidence>
<keyword evidence="3 5" id="KW-0195">Cyclin</keyword>
<comment type="caution">
    <text evidence="9">The sequence shown here is derived from an EMBL/GenBank/DDBJ whole genome shotgun (WGS) entry which is preliminary data.</text>
</comment>
<feature type="region of interest" description="Disordered" evidence="6">
    <location>
        <begin position="1"/>
        <end position="23"/>
    </location>
</feature>
<proteinExistence type="inferred from homology"/>
<keyword evidence="10" id="KW-1185">Reference proteome</keyword>
<dbReference type="Gene3D" id="1.10.472.10">
    <property type="entry name" value="Cyclin-like"/>
    <property type="match status" value="2"/>
</dbReference>
<keyword evidence="2" id="KW-0132">Cell division</keyword>
<dbReference type="InterPro" id="IPR006671">
    <property type="entry name" value="Cyclin_N"/>
</dbReference>
<evidence type="ECO:0000313" key="9">
    <source>
        <dbReference type="EMBL" id="PIN03128.1"/>
    </source>
</evidence>
<reference evidence="10" key="1">
    <citation type="journal article" date="2018" name="Gigascience">
        <title>Genome assembly of the Pink Ipe (Handroanthus impetiginosus, Bignoniaceae), a highly valued, ecologically keystone Neotropical timber forest tree.</title>
        <authorList>
            <person name="Silva-Junior O.B."/>
            <person name="Grattapaglia D."/>
            <person name="Novaes E."/>
            <person name="Collevatti R.G."/>
        </authorList>
    </citation>
    <scope>NUCLEOTIDE SEQUENCE [LARGE SCALE GENOMIC DNA]</scope>
    <source>
        <strain evidence="10">cv. UFG-1</strain>
    </source>
</reference>
<dbReference type="GO" id="GO:0051301">
    <property type="term" value="P:cell division"/>
    <property type="evidence" value="ECO:0007669"/>
    <property type="project" value="UniProtKB-KW"/>
</dbReference>
<dbReference type="SMART" id="SM01332">
    <property type="entry name" value="Cyclin_C"/>
    <property type="match status" value="1"/>
</dbReference>
<dbReference type="STRING" id="429701.A0A2G9GCW1"/>
<dbReference type="InterPro" id="IPR004367">
    <property type="entry name" value="Cyclin_C-dom"/>
</dbReference>
<dbReference type="SUPFAM" id="SSF47954">
    <property type="entry name" value="Cyclin-like"/>
    <property type="match status" value="1"/>
</dbReference>
<dbReference type="PANTHER" id="PTHR10177">
    <property type="entry name" value="CYCLINS"/>
    <property type="match status" value="1"/>
</dbReference>
<dbReference type="OrthoDB" id="306099at2759"/>
<evidence type="ECO:0000256" key="5">
    <source>
        <dbReference type="RuleBase" id="RU000383"/>
    </source>
</evidence>
<feature type="domain" description="Cyclin C-terminal" evidence="8">
    <location>
        <begin position="168"/>
        <end position="298"/>
    </location>
</feature>
<dbReference type="InterPro" id="IPR013763">
    <property type="entry name" value="Cyclin-like_dom"/>
</dbReference>
<dbReference type="InterPro" id="IPR048258">
    <property type="entry name" value="Cyclins_cyclin-box"/>
</dbReference>
<evidence type="ECO:0000256" key="6">
    <source>
        <dbReference type="SAM" id="MobiDB-lite"/>
    </source>
</evidence>
<sequence>MDVSQAIFSPYSPQQSKENQGSLDEVEMCGFSSTLEGGDEDEYVGMLLEREIKSCGLKLQEDWIIGARLDAIQYIFRERELLGFKFQTAYLSVTYLDRFLARRSIDVENSWAIRLLSMACLSLAAKMEECAVPALSEFCLDAYNFESRTIKRMELLVLNTLEWKMGPITPFSFIPLFMNKLTKKSLPRIGLSRILEAILGAVRDVKIMCQRPSVIAAAATLVASDQRLTREALELKIGLLSSKGVLKIEDVISCYYQLQNMEIERLKLEKGIESPDLSPVQLQRSEAYGSSSATYVDSAKRKRLLFNQSDMSDKKQKH</sequence>
<accession>A0A2G9GCW1</accession>
<name>A0A2G9GCW1_9LAMI</name>
<dbReference type="Pfam" id="PF00134">
    <property type="entry name" value="Cyclin_N"/>
    <property type="match status" value="1"/>
</dbReference>
<dbReference type="Proteomes" id="UP000231279">
    <property type="component" value="Unassembled WGS sequence"/>
</dbReference>
<evidence type="ECO:0000256" key="1">
    <source>
        <dbReference type="ARBA" id="ARBA00009065"/>
    </source>
</evidence>
<feature type="domain" description="Cyclin-like" evidence="7">
    <location>
        <begin position="73"/>
        <end position="159"/>
    </location>
</feature>
<dbReference type="InterPro" id="IPR039361">
    <property type="entry name" value="Cyclin"/>
</dbReference>
<evidence type="ECO:0000256" key="3">
    <source>
        <dbReference type="ARBA" id="ARBA00023127"/>
    </source>
</evidence>
<evidence type="ECO:0000259" key="8">
    <source>
        <dbReference type="SMART" id="SM01332"/>
    </source>
</evidence>
<dbReference type="CDD" id="cd20544">
    <property type="entry name" value="CYCLIN_AtCycD-like_rpt2"/>
    <property type="match status" value="1"/>
</dbReference>
<dbReference type="SMART" id="SM00385">
    <property type="entry name" value="CYCLIN"/>
    <property type="match status" value="1"/>
</dbReference>
<dbReference type="FunFam" id="1.10.472.10:FF:000069">
    <property type="entry name" value="Cyclin-D5-1"/>
    <property type="match status" value="1"/>
</dbReference>
<gene>
    <name evidence="9" type="ORF">CDL12_24346</name>
</gene>
<keyword evidence="4" id="KW-0131">Cell cycle</keyword>
<feature type="compositionally biased region" description="Polar residues" evidence="6">
    <location>
        <begin position="11"/>
        <end position="22"/>
    </location>
</feature>
<dbReference type="AlphaFoldDB" id="A0A2G9GCW1"/>
<evidence type="ECO:0000259" key="7">
    <source>
        <dbReference type="SMART" id="SM00385"/>
    </source>
</evidence>
<evidence type="ECO:0000256" key="2">
    <source>
        <dbReference type="ARBA" id="ARBA00022618"/>
    </source>
</evidence>
<organism evidence="9 10">
    <name type="scientific">Handroanthus impetiginosus</name>
    <dbReference type="NCBI Taxonomy" id="429701"/>
    <lineage>
        <taxon>Eukaryota</taxon>
        <taxon>Viridiplantae</taxon>
        <taxon>Streptophyta</taxon>
        <taxon>Embryophyta</taxon>
        <taxon>Tracheophyta</taxon>
        <taxon>Spermatophyta</taxon>
        <taxon>Magnoliopsida</taxon>
        <taxon>eudicotyledons</taxon>
        <taxon>Gunneridae</taxon>
        <taxon>Pentapetalae</taxon>
        <taxon>asterids</taxon>
        <taxon>lamiids</taxon>
        <taxon>Lamiales</taxon>
        <taxon>Bignoniaceae</taxon>
        <taxon>Crescentiina</taxon>
        <taxon>Tabebuia alliance</taxon>
        <taxon>Handroanthus</taxon>
    </lineage>
</organism>
<dbReference type="CDD" id="cd20543">
    <property type="entry name" value="CYCLIN_AtCycD-like_rpt1"/>
    <property type="match status" value="1"/>
</dbReference>
<comment type="similarity">
    <text evidence="1">Belongs to the cyclin family. Cyclin D subfamily.</text>
</comment>
<dbReference type="EMBL" id="NKXS01005631">
    <property type="protein sequence ID" value="PIN03128.1"/>
    <property type="molecule type" value="Genomic_DNA"/>
</dbReference>
<protein>
    <submittedName>
        <fullName evidence="9">G1/S-specific cyclin D</fullName>
    </submittedName>
</protein>
<evidence type="ECO:0000313" key="10">
    <source>
        <dbReference type="Proteomes" id="UP000231279"/>
    </source>
</evidence>
<dbReference type="InterPro" id="IPR036915">
    <property type="entry name" value="Cyclin-like_sf"/>
</dbReference>